<proteinExistence type="predicted"/>
<gene>
    <name evidence="2" type="ORF">NPX13_g5416</name>
</gene>
<sequence length="311" mass="34666">MALTTLQARHILTERLGNALNLAPRDVEMFKYICTAVSYFKLPDHEGGYMMPGARHYRRGEEYTFNDVPWEAVLDSAESKIERTADLGERTRIFGDVMRGLPLCKSSPRWDRPPVNPNGKPTTPYSLYRKKKGSKAPSNEQMLKSFAEAAGLDEDELDFVGAQITWWDAMGDDERSPMLGRTSAIPKGRKNNRNSTVSSGDELHWAVAGGRLGRDHTFADVPSHYARDRLVHYTLTNLGSDKHDRVLAALCPDLNQSEIAAYGKRITGDQGDADKDEANEEHNSGNSGKSSANKRPSEGDEHSNMTKRVKI</sequence>
<dbReference type="AlphaFoldDB" id="A0A9W8TN64"/>
<evidence type="ECO:0000256" key="1">
    <source>
        <dbReference type="SAM" id="MobiDB-lite"/>
    </source>
</evidence>
<comment type="caution">
    <text evidence="2">The sequence shown here is derived from an EMBL/GenBank/DDBJ whole genome shotgun (WGS) entry which is preliminary data.</text>
</comment>
<keyword evidence="3" id="KW-1185">Reference proteome</keyword>
<feature type="region of interest" description="Disordered" evidence="1">
    <location>
        <begin position="267"/>
        <end position="311"/>
    </location>
</feature>
<organism evidence="2 3">
    <name type="scientific">Xylaria arbuscula</name>
    <dbReference type="NCBI Taxonomy" id="114810"/>
    <lineage>
        <taxon>Eukaryota</taxon>
        <taxon>Fungi</taxon>
        <taxon>Dikarya</taxon>
        <taxon>Ascomycota</taxon>
        <taxon>Pezizomycotina</taxon>
        <taxon>Sordariomycetes</taxon>
        <taxon>Xylariomycetidae</taxon>
        <taxon>Xylariales</taxon>
        <taxon>Xylariaceae</taxon>
        <taxon>Xylaria</taxon>
    </lineage>
</organism>
<evidence type="ECO:0000313" key="3">
    <source>
        <dbReference type="Proteomes" id="UP001148614"/>
    </source>
</evidence>
<protein>
    <submittedName>
        <fullName evidence="2">Uncharacterized protein</fullName>
    </submittedName>
</protein>
<dbReference type="Proteomes" id="UP001148614">
    <property type="component" value="Unassembled WGS sequence"/>
</dbReference>
<evidence type="ECO:0000313" key="2">
    <source>
        <dbReference type="EMBL" id="KAJ3571335.1"/>
    </source>
</evidence>
<feature type="compositionally biased region" description="Low complexity" evidence="1">
    <location>
        <begin position="284"/>
        <end position="294"/>
    </location>
</feature>
<name>A0A9W8TN64_9PEZI</name>
<reference evidence="2" key="1">
    <citation type="submission" date="2022-07" db="EMBL/GenBank/DDBJ databases">
        <title>Genome Sequence of Xylaria arbuscula.</title>
        <authorList>
            <person name="Buettner E."/>
        </authorList>
    </citation>
    <scope>NUCLEOTIDE SEQUENCE</scope>
    <source>
        <strain evidence="2">VT107</strain>
    </source>
</reference>
<accession>A0A9W8TN64</accession>
<dbReference type="VEuPathDB" id="FungiDB:F4678DRAFT_462864"/>
<dbReference type="EMBL" id="JANPWZ010000852">
    <property type="protein sequence ID" value="KAJ3571335.1"/>
    <property type="molecule type" value="Genomic_DNA"/>
</dbReference>
<feature type="compositionally biased region" description="Basic and acidic residues" evidence="1">
    <location>
        <begin position="295"/>
        <end position="304"/>
    </location>
</feature>